<evidence type="ECO:0000259" key="5">
    <source>
        <dbReference type="PROSITE" id="PS51503"/>
    </source>
</evidence>
<evidence type="ECO:0000313" key="7">
    <source>
        <dbReference type="Proteomes" id="UP001138540"/>
    </source>
</evidence>
<evidence type="ECO:0000256" key="4">
    <source>
        <dbReference type="SAM" id="Phobius"/>
    </source>
</evidence>
<protein>
    <submittedName>
        <fullName evidence="6">Type VI protein secretion system component VasF</fullName>
    </submittedName>
</protein>
<evidence type="ECO:0000256" key="3">
    <source>
        <dbReference type="ARBA" id="ARBA00023136"/>
    </source>
</evidence>
<comment type="caution">
    <text evidence="6">The sequence shown here is derived from an EMBL/GenBank/DDBJ whole genome shotgun (WGS) entry which is preliminary data.</text>
</comment>
<organism evidence="6 7">
    <name type="scientific">Sphingobium lignivorans</name>
    <dbReference type="NCBI Taxonomy" id="2735886"/>
    <lineage>
        <taxon>Bacteria</taxon>
        <taxon>Pseudomonadati</taxon>
        <taxon>Pseudomonadota</taxon>
        <taxon>Alphaproteobacteria</taxon>
        <taxon>Sphingomonadales</taxon>
        <taxon>Sphingomonadaceae</taxon>
        <taxon>Sphingobium</taxon>
    </lineage>
</organism>
<keyword evidence="7" id="KW-1185">Reference proteome</keyword>
<keyword evidence="1 4" id="KW-0812">Transmembrane</keyword>
<dbReference type="RefSeq" id="WP_184050974.1">
    <property type="nucleotide sequence ID" value="NZ_JACHKA010000001.1"/>
</dbReference>
<keyword evidence="3 4" id="KW-0472">Membrane</keyword>
<dbReference type="EMBL" id="JACHKA010000001">
    <property type="protein sequence ID" value="MBB5984611.1"/>
    <property type="molecule type" value="Genomic_DNA"/>
</dbReference>
<evidence type="ECO:0000313" key="6">
    <source>
        <dbReference type="EMBL" id="MBB5984611.1"/>
    </source>
</evidence>
<sequence>MGNVVLVILIILAALGAVAYLVRGVVTFLKTTEADLRNDGTGPSQSSLKQNRMMMGRVTMQAAAILLVALLLLFNGSK</sequence>
<reference evidence="6 7" key="1">
    <citation type="submission" date="2020-08" db="EMBL/GenBank/DDBJ databases">
        <title>Exploring microbial biodiversity for novel pathways involved in the catabolism of aromatic compounds derived from lignin.</title>
        <authorList>
            <person name="Elkins J."/>
        </authorList>
    </citation>
    <scope>NUCLEOTIDE SEQUENCE [LARGE SCALE GENOMIC DNA]</scope>
    <source>
        <strain evidence="6 7">B1D3A</strain>
    </source>
</reference>
<keyword evidence="2 4" id="KW-1133">Transmembrane helix</keyword>
<feature type="domain" description="HIG1" evidence="5">
    <location>
        <begin position="1"/>
        <end position="78"/>
    </location>
</feature>
<dbReference type="Proteomes" id="UP001138540">
    <property type="component" value="Unassembled WGS sequence"/>
</dbReference>
<accession>A0ABR6NBG1</accession>
<evidence type="ECO:0000256" key="2">
    <source>
        <dbReference type="ARBA" id="ARBA00022989"/>
    </source>
</evidence>
<dbReference type="PROSITE" id="PS51503">
    <property type="entry name" value="HIG1"/>
    <property type="match status" value="1"/>
</dbReference>
<feature type="transmembrane region" description="Helical" evidence="4">
    <location>
        <begin position="54"/>
        <end position="74"/>
    </location>
</feature>
<dbReference type="InterPro" id="IPR007667">
    <property type="entry name" value="Hypoxia_induced_domain"/>
</dbReference>
<gene>
    <name evidence="6" type="ORF">HNP60_000585</name>
</gene>
<evidence type="ECO:0000256" key="1">
    <source>
        <dbReference type="ARBA" id="ARBA00022692"/>
    </source>
</evidence>
<proteinExistence type="predicted"/>
<name>A0ABR6NBG1_9SPHN</name>